<proteinExistence type="inferred from homology"/>
<comment type="caution">
    <text evidence="8">The sequence shown here is derived from an EMBL/GenBank/DDBJ whole genome shotgun (WGS) entry which is preliminary data.</text>
</comment>
<dbReference type="Pfam" id="PF09335">
    <property type="entry name" value="VTT_dom"/>
    <property type="match status" value="1"/>
</dbReference>
<protein>
    <recommendedName>
        <fullName evidence="6">TVP38/TMEM64 family membrane protein</fullName>
    </recommendedName>
</protein>
<reference evidence="8" key="2">
    <citation type="submission" date="2020-09" db="EMBL/GenBank/DDBJ databases">
        <authorList>
            <person name="Sun Q."/>
            <person name="Kim S."/>
        </authorList>
    </citation>
    <scope>NUCLEOTIDE SEQUENCE</scope>
    <source>
        <strain evidence="8">KCTC 22169</strain>
    </source>
</reference>
<keyword evidence="4 6" id="KW-1133">Transmembrane helix</keyword>
<keyword evidence="2 6" id="KW-1003">Cell membrane</keyword>
<keyword evidence="5 6" id="KW-0472">Membrane</keyword>
<dbReference type="GO" id="GO:0005886">
    <property type="term" value="C:plasma membrane"/>
    <property type="evidence" value="ECO:0007669"/>
    <property type="project" value="UniProtKB-SubCell"/>
</dbReference>
<feature type="transmembrane region" description="Helical" evidence="6">
    <location>
        <begin position="47"/>
        <end position="73"/>
    </location>
</feature>
<reference evidence="8" key="1">
    <citation type="journal article" date="2014" name="Int. J. Syst. Evol. Microbiol.">
        <title>Complete genome sequence of Corynebacterium casei LMG S-19264T (=DSM 44701T), isolated from a smear-ripened cheese.</title>
        <authorList>
            <consortium name="US DOE Joint Genome Institute (JGI-PGF)"/>
            <person name="Walter F."/>
            <person name="Albersmeier A."/>
            <person name="Kalinowski J."/>
            <person name="Ruckert C."/>
        </authorList>
    </citation>
    <scope>NUCLEOTIDE SEQUENCE</scope>
    <source>
        <strain evidence="8">KCTC 22169</strain>
    </source>
</reference>
<dbReference type="Proteomes" id="UP000626148">
    <property type="component" value="Unassembled WGS sequence"/>
</dbReference>
<feature type="domain" description="VTT" evidence="7">
    <location>
        <begin position="69"/>
        <end position="182"/>
    </location>
</feature>
<organism evidence="8 9">
    <name type="scientific">Saccharospirillum salsuginis</name>
    <dbReference type="NCBI Taxonomy" id="418750"/>
    <lineage>
        <taxon>Bacteria</taxon>
        <taxon>Pseudomonadati</taxon>
        <taxon>Pseudomonadota</taxon>
        <taxon>Gammaproteobacteria</taxon>
        <taxon>Oceanospirillales</taxon>
        <taxon>Saccharospirillaceae</taxon>
        <taxon>Saccharospirillum</taxon>
    </lineage>
</organism>
<evidence type="ECO:0000256" key="5">
    <source>
        <dbReference type="ARBA" id="ARBA00023136"/>
    </source>
</evidence>
<dbReference type="InterPro" id="IPR015414">
    <property type="entry name" value="TMEM64"/>
</dbReference>
<name>A0A918KC85_9GAMM</name>
<comment type="similarity">
    <text evidence="6">Belongs to the TVP38/TMEM64 family.</text>
</comment>
<dbReference type="PANTHER" id="PTHR12677">
    <property type="entry name" value="GOLGI APPARATUS MEMBRANE PROTEIN TVP38-RELATED"/>
    <property type="match status" value="1"/>
</dbReference>
<evidence type="ECO:0000259" key="7">
    <source>
        <dbReference type="Pfam" id="PF09335"/>
    </source>
</evidence>
<feature type="transmembrane region" description="Helical" evidence="6">
    <location>
        <begin position="85"/>
        <end position="107"/>
    </location>
</feature>
<dbReference type="InterPro" id="IPR032816">
    <property type="entry name" value="VTT_dom"/>
</dbReference>
<evidence type="ECO:0000313" key="8">
    <source>
        <dbReference type="EMBL" id="GGX58307.1"/>
    </source>
</evidence>
<evidence type="ECO:0000313" key="9">
    <source>
        <dbReference type="Proteomes" id="UP000626148"/>
    </source>
</evidence>
<dbReference type="EMBL" id="BMXR01000006">
    <property type="protein sequence ID" value="GGX58307.1"/>
    <property type="molecule type" value="Genomic_DNA"/>
</dbReference>
<evidence type="ECO:0000256" key="4">
    <source>
        <dbReference type="ARBA" id="ARBA00022989"/>
    </source>
</evidence>
<dbReference type="RefSeq" id="WP_189609617.1">
    <property type="nucleotide sequence ID" value="NZ_BMXR01000006.1"/>
</dbReference>
<dbReference type="PANTHER" id="PTHR12677:SF59">
    <property type="entry name" value="GOLGI APPARATUS MEMBRANE PROTEIN TVP38-RELATED"/>
    <property type="match status" value="1"/>
</dbReference>
<feature type="transmembrane region" description="Helical" evidence="6">
    <location>
        <begin position="190"/>
        <end position="212"/>
    </location>
</feature>
<evidence type="ECO:0000256" key="6">
    <source>
        <dbReference type="RuleBase" id="RU366058"/>
    </source>
</evidence>
<feature type="transmembrane region" description="Helical" evidence="6">
    <location>
        <begin position="132"/>
        <end position="154"/>
    </location>
</feature>
<evidence type="ECO:0000256" key="2">
    <source>
        <dbReference type="ARBA" id="ARBA00022475"/>
    </source>
</evidence>
<keyword evidence="9" id="KW-1185">Reference proteome</keyword>
<sequence length="229" mass="25004">MQRWILLGLIAAAIAAFFLFDLGQYLTLDQLKARQAELAIFRAEHPGLLAVGYLLIYILVTALSLPGATLMTLAGGAVFGVWQGLLLVSFASSIGATLAFLVARFLLGDWVQSRFHDRLTAINEGIERDGAFYLFSLRLVPLFPFFVINLVMGLTPIRTWTFYWVSQVGMLAGTAVYVNAGTQLAQIDSLGGIVSPSLLVSFALLGLFPLVARKGLEWIKHRRGIEGSV</sequence>
<comment type="subcellular location">
    <subcellularLocation>
        <location evidence="1 6">Cell membrane</location>
        <topology evidence="1 6">Multi-pass membrane protein</topology>
    </subcellularLocation>
</comment>
<dbReference type="AlphaFoldDB" id="A0A918KC85"/>
<evidence type="ECO:0000256" key="1">
    <source>
        <dbReference type="ARBA" id="ARBA00004651"/>
    </source>
</evidence>
<gene>
    <name evidence="8" type="ORF">GCM10007392_27660</name>
</gene>
<accession>A0A918KC85</accession>
<feature type="transmembrane region" description="Helical" evidence="6">
    <location>
        <begin position="161"/>
        <end position="178"/>
    </location>
</feature>
<keyword evidence="3 6" id="KW-0812">Transmembrane</keyword>
<evidence type="ECO:0000256" key="3">
    <source>
        <dbReference type="ARBA" id="ARBA00022692"/>
    </source>
</evidence>